<reference evidence="1 2" key="1">
    <citation type="submission" date="2016-07" db="EMBL/GenBank/DDBJ databases">
        <title>Pervasive Adenine N6-methylation of Active Genes in Fungi.</title>
        <authorList>
            <consortium name="DOE Joint Genome Institute"/>
            <person name="Mondo S.J."/>
            <person name="Dannebaum R.O."/>
            <person name="Kuo R.C."/>
            <person name="Labutti K."/>
            <person name="Haridas S."/>
            <person name="Kuo A."/>
            <person name="Salamov A."/>
            <person name="Ahrendt S.R."/>
            <person name="Lipzen A."/>
            <person name="Sullivan W."/>
            <person name="Andreopoulos W.B."/>
            <person name="Clum A."/>
            <person name="Lindquist E."/>
            <person name="Daum C."/>
            <person name="Ramamoorthy G.K."/>
            <person name="Gryganskyi A."/>
            <person name="Culley D."/>
            <person name="Magnuson J.K."/>
            <person name="James T.Y."/>
            <person name="O'Malley M.A."/>
            <person name="Stajich J.E."/>
            <person name="Spatafora J.W."/>
            <person name="Visel A."/>
            <person name="Grigoriev I.V."/>
        </authorList>
    </citation>
    <scope>NUCLEOTIDE SEQUENCE [LARGE SCALE GENOMIC DNA]</scope>
    <source>
        <strain evidence="1 2">NRRL 2496</strain>
    </source>
</reference>
<dbReference type="AlphaFoldDB" id="A0A1X2H8Y7"/>
<dbReference type="InParanoid" id="A0A1X2H8Y7"/>
<protein>
    <submittedName>
        <fullName evidence="1">Uncharacterized protein</fullName>
    </submittedName>
</protein>
<sequence length="134" mass="15178">MKPIHDMPSLCTVVLSALWAEDDLPSDDEHSNSSTISSTTSTWESQRQLDFMNYCHTIFSQLNVSCSVIYTSLKYIQNYLERTNQKPAYGAERAIFMVALLLAYKFVEDCGTLDATVWARASMIPVPMLVKLEK</sequence>
<dbReference type="CDD" id="cd20557">
    <property type="entry name" value="CYCLIN_ScPCL1-like"/>
    <property type="match status" value="1"/>
</dbReference>
<dbReference type="Proteomes" id="UP000242180">
    <property type="component" value="Unassembled WGS sequence"/>
</dbReference>
<name>A0A1X2H8Y7_SYNRA</name>
<dbReference type="STRING" id="13706.A0A1X2H8Y7"/>
<dbReference type="Gene3D" id="1.10.472.10">
    <property type="entry name" value="Cyclin-like"/>
    <property type="match status" value="1"/>
</dbReference>
<accession>A0A1X2H8Y7</accession>
<proteinExistence type="predicted"/>
<dbReference type="InterPro" id="IPR036915">
    <property type="entry name" value="Cyclin-like_sf"/>
</dbReference>
<comment type="caution">
    <text evidence="1">The sequence shown here is derived from an EMBL/GenBank/DDBJ whole genome shotgun (WGS) entry which is preliminary data.</text>
</comment>
<dbReference type="EMBL" id="MCGN01000007">
    <property type="protein sequence ID" value="ORY94540.1"/>
    <property type="molecule type" value="Genomic_DNA"/>
</dbReference>
<feature type="non-terminal residue" evidence="1">
    <location>
        <position position="134"/>
    </location>
</feature>
<dbReference type="SUPFAM" id="SSF47954">
    <property type="entry name" value="Cyclin-like"/>
    <property type="match status" value="1"/>
</dbReference>
<evidence type="ECO:0000313" key="2">
    <source>
        <dbReference type="Proteomes" id="UP000242180"/>
    </source>
</evidence>
<dbReference type="OrthoDB" id="244495at2759"/>
<keyword evidence="2" id="KW-1185">Reference proteome</keyword>
<gene>
    <name evidence="1" type="ORF">BCR43DRAFT_564836</name>
</gene>
<organism evidence="1 2">
    <name type="scientific">Syncephalastrum racemosum</name>
    <name type="common">Filamentous fungus</name>
    <dbReference type="NCBI Taxonomy" id="13706"/>
    <lineage>
        <taxon>Eukaryota</taxon>
        <taxon>Fungi</taxon>
        <taxon>Fungi incertae sedis</taxon>
        <taxon>Mucoromycota</taxon>
        <taxon>Mucoromycotina</taxon>
        <taxon>Mucoromycetes</taxon>
        <taxon>Mucorales</taxon>
        <taxon>Syncephalastraceae</taxon>
        <taxon>Syncephalastrum</taxon>
    </lineage>
</organism>
<evidence type="ECO:0000313" key="1">
    <source>
        <dbReference type="EMBL" id="ORY94540.1"/>
    </source>
</evidence>